<feature type="compositionally biased region" description="Acidic residues" evidence="1">
    <location>
        <begin position="567"/>
        <end position="579"/>
    </location>
</feature>
<evidence type="ECO:0008006" key="4">
    <source>
        <dbReference type="Google" id="ProtNLM"/>
    </source>
</evidence>
<evidence type="ECO:0000313" key="2">
    <source>
        <dbReference type="EMBL" id="KAF2113584.1"/>
    </source>
</evidence>
<keyword evidence="3" id="KW-1185">Reference proteome</keyword>
<reference evidence="2" key="1">
    <citation type="journal article" date="2020" name="Stud. Mycol.">
        <title>101 Dothideomycetes genomes: a test case for predicting lifestyles and emergence of pathogens.</title>
        <authorList>
            <person name="Haridas S."/>
            <person name="Albert R."/>
            <person name="Binder M."/>
            <person name="Bloem J."/>
            <person name="Labutti K."/>
            <person name="Salamov A."/>
            <person name="Andreopoulos B."/>
            <person name="Baker S."/>
            <person name="Barry K."/>
            <person name="Bills G."/>
            <person name="Bluhm B."/>
            <person name="Cannon C."/>
            <person name="Castanera R."/>
            <person name="Culley D."/>
            <person name="Daum C."/>
            <person name="Ezra D."/>
            <person name="Gonzalez J."/>
            <person name="Henrissat B."/>
            <person name="Kuo A."/>
            <person name="Liang C."/>
            <person name="Lipzen A."/>
            <person name="Lutzoni F."/>
            <person name="Magnuson J."/>
            <person name="Mondo S."/>
            <person name="Nolan M."/>
            <person name="Ohm R."/>
            <person name="Pangilinan J."/>
            <person name="Park H.-J."/>
            <person name="Ramirez L."/>
            <person name="Alfaro M."/>
            <person name="Sun H."/>
            <person name="Tritt A."/>
            <person name="Yoshinaga Y."/>
            <person name="Zwiers L.-H."/>
            <person name="Turgeon B."/>
            <person name="Goodwin S."/>
            <person name="Spatafora J."/>
            <person name="Crous P."/>
            <person name="Grigoriev I."/>
        </authorList>
    </citation>
    <scope>NUCLEOTIDE SEQUENCE</scope>
    <source>
        <strain evidence="2">CBS 627.86</strain>
    </source>
</reference>
<feature type="compositionally biased region" description="Basic and acidic residues" evidence="1">
    <location>
        <begin position="520"/>
        <end position="531"/>
    </location>
</feature>
<feature type="region of interest" description="Disordered" evidence="1">
    <location>
        <begin position="563"/>
        <end position="586"/>
    </location>
</feature>
<evidence type="ECO:0000256" key="1">
    <source>
        <dbReference type="SAM" id="MobiDB-lite"/>
    </source>
</evidence>
<dbReference type="Proteomes" id="UP000799770">
    <property type="component" value="Unassembled WGS sequence"/>
</dbReference>
<organism evidence="2 3">
    <name type="scientific">Lophiotrema nucula</name>
    <dbReference type="NCBI Taxonomy" id="690887"/>
    <lineage>
        <taxon>Eukaryota</taxon>
        <taxon>Fungi</taxon>
        <taxon>Dikarya</taxon>
        <taxon>Ascomycota</taxon>
        <taxon>Pezizomycotina</taxon>
        <taxon>Dothideomycetes</taxon>
        <taxon>Pleosporomycetidae</taxon>
        <taxon>Pleosporales</taxon>
        <taxon>Lophiotremataceae</taxon>
        <taxon>Lophiotrema</taxon>
    </lineage>
</organism>
<feature type="region of interest" description="Disordered" evidence="1">
    <location>
        <begin position="606"/>
        <end position="636"/>
    </location>
</feature>
<dbReference type="SUPFAM" id="SSF52047">
    <property type="entry name" value="RNI-like"/>
    <property type="match status" value="1"/>
</dbReference>
<dbReference type="AlphaFoldDB" id="A0A6A5Z3E1"/>
<sequence length="636" mass="72504">MAEPVQSTRLGSRFLELPAELVVEIVAQVANLEHARKSLCALAQTCRYLQPLAESYIYTTIELFETDDLLAILDAFNSRPARVETIHTLKILYKFRDNLDDTVVDRGRFNNHVVNMKALKEWHIESPCDNYNWNRGGALWVRSDMEAFRHALEAASLHVGDMLNEEVGLGKLEKLIVHSHGPDSDFWDFDGFDCLFRHPRLHYLHISSVILGSTLPALEPFSRATPLSTLVFDECIIKPEALDSLLRTPKGLKHLVLGECVWNGWREGRCVANLSSSPDATIRALSHVAHSLKSLTHLDPLERLHPDTSRLPHVKEGSMRTFDRLETIECAPCSFLHRGIILTPHCAPPNIMCVRVRGRRQRVWDEEMGAFFDELPDTAQYPYISSLKRLEFVQPVNMNAEYFTAFRMSSYLCQPEQLRERHAQAYKLWKHGITTVLYAEVHRKSSLIPPYLYGEQTPRLLSIYDAEDVGFHRKLDPDTDMAPSILLENQSVFKRMVAAVIASHNDHPHELDHATASSEKSNEENTAKPDDLPETDQLSNDDILRLKNELRRRIQRCQAEMRATVSDLDDSETDTETDSDGYGGPLLTMDEFSDVEIEFDLDDGFDEGFEESVDTDEDLDEMDEDGSVDLDVEVNW</sequence>
<name>A0A6A5Z3E1_9PLEO</name>
<proteinExistence type="predicted"/>
<feature type="region of interest" description="Disordered" evidence="1">
    <location>
        <begin position="509"/>
        <end position="540"/>
    </location>
</feature>
<gene>
    <name evidence="2" type="ORF">BDV96DRAFT_495688</name>
</gene>
<dbReference type="EMBL" id="ML977327">
    <property type="protein sequence ID" value="KAF2113584.1"/>
    <property type="molecule type" value="Genomic_DNA"/>
</dbReference>
<dbReference type="OrthoDB" id="2522477at2759"/>
<evidence type="ECO:0000313" key="3">
    <source>
        <dbReference type="Proteomes" id="UP000799770"/>
    </source>
</evidence>
<protein>
    <recommendedName>
        <fullName evidence="4">F-box domain-containing protein</fullName>
    </recommendedName>
</protein>
<accession>A0A6A5Z3E1</accession>